<reference evidence="15 16" key="1">
    <citation type="submission" date="2019-04" db="EMBL/GenBank/DDBJ databases">
        <title>Draft genome sequence of Gemmobacter aestuarii sp. nov.</title>
        <authorList>
            <person name="Hameed A."/>
            <person name="Lin S.-Y."/>
            <person name="Shahina M."/>
            <person name="Lai W.-A."/>
            <person name="Young C.-C."/>
        </authorList>
    </citation>
    <scope>NUCLEOTIDE SEQUENCE [LARGE SCALE GENOMIC DNA]</scope>
    <source>
        <strain evidence="15 16">CC-PW-75</strain>
    </source>
</reference>
<dbReference type="GO" id="GO:0006355">
    <property type="term" value="P:regulation of DNA-templated transcription"/>
    <property type="evidence" value="ECO:0007669"/>
    <property type="project" value="InterPro"/>
</dbReference>
<comment type="caution">
    <text evidence="15">The sequence shown here is derived from an EMBL/GenBank/DDBJ whole genome shotgun (WGS) entry which is preliminary data.</text>
</comment>
<evidence type="ECO:0000313" key="15">
    <source>
        <dbReference type="EMBL" id="THD81478.1"/>
    </source>
</evidence>
<dbReference type="SMART" id="SM00448">
    <property type="entry name" value="REC"/>
    <property type="match status" value="1"/>
</dbReference>
<keyword evidence="9" id="KW-0010">Activator</keyword>
<dbReference type="Pfam" id="PF02954">
    <property type="entry name" value="HTH_8"/>
    <property type="match status" value="1"/>
</dbReference>
<dbReference type="OrthoDB" id="9802388at2"/>
<evidence type="ECO:0000256" key="3">
    <source>
        <dbReference type="ARBA" id="ARBA00015308"/>
    </source>
</evidence>
<accession>A0A4S3MJN1</accession>
<feature type="modified residue" description="4-aspartylphosphate" evidence="11">
    <location>
        <position position="59"/>
    </location>
</feature>
<evidence type="ECO:0000256" key="10">
    <source>
        <dbReference type="ARBA" id="ARBA00023163"/>
    </source>
</evidence>
<evidence type="ECO:0000256" key="7">
    <source>
        <dbReference type="ARBA" id="ARBA00023015"/>
    </source>
</evidence>
<dbReference type="InterPro" id="IPR011006">
    <property type="entry name" value="CheY-like_superfamily"/>
</dbReference>
<organism evidence="15 16">
    <name type="scientific">Aliigemmobacter aestuarii</name>
    <dbReference type="NCBI Taxonomy" id="1445661"/>
    <lineage>
        <taxon>Bacteria</taxon>
        <taxon>Pseudomonadati</taxon>
        <taxon>Pseudomonadota</taxon>
        <taxon>Alphaproteobacteria</taxon>
        <taxon>Rhodobacterales</taxon>
        <taxon>Paracoccaceae</taxon>
        <taxon>Aliigemmobacter</taxon>
    </lineage>
</organism>
<keyword evidence="11" id="KW-0597">Phosphoprotein</keyword>
<evidence type="ECO:0000256" key="2">
    <source>
        <dbReference type="ARBA" id="ARBA00011135"/>
    </source>
</evidence>
<protein>
    <recommendedName>
        <fullName evidence="3">Nif-specific regulatory protein</fullName>
    </recommendedName>
</protein>
<evidence type="ECO:0000256" key="12">
    <source>
        <dbReference type="SAM" id="MobiDB-lite"/>
    </source>
</evidence>
<evidence type="ECO:0000313" key="16">
    <source>
        <dbReference type="Proteomes" id="UP000309450"/>
    </source>
</evidence>
<dbReference type="Gene3D" id="3.40.50.2300">
    <property type="match status" value="1"/>
</dbReference>
<dbReference type="SUPFAM" id="SSF52172">
    <property type="entry name" value="CheY-like"/>
    <property type="match status" value="1"/>
</dbReference>
<comment type="subunit">
    <text evidence="2">Interacts with sigma-54.</text>
</comment>
<keyword evidence="7" id="KW-0805">Transcription regulation</keyword>
<dbReference type="PROSITE" id="PS50045">
    <property type="entry name" value="SIGMA54_INTERACT_4"/>
    <property type="match status" value="1"/>
</dbReference>
<keyword evidence="5" id="KW-0067">ATP-binding</keyword>
<keyword evidence="8" id="KW-0238">DNA-binding</keyword>
<feature type="domain" description="Sigma-54 factor interaction" evidence="13">
    <location>
        <begin position="149"/>
        <end position="378"/>
    </location>
</feature>
<sequence length="470" mass="50294">MRPPVPLPAPILVIEDTLSLQMIYRSVLAQAGHEVVTASSLAEGREAWQSHAPSIVLLDLMLPDGDGLDLMQDILSEAPGTAVIVVTANGSINRAVEAMRAGAHDFLVKPFDEQRFLSSVNNALKDQAATDRGEDPAPIGDARPATGGMVGSSAVMARVHATIRSVARSMATVFITGESGTGKELCALAVHKGSARSKGPFVTLNCGAIAPDQLEAEVFGHVKGAFPGAHSEKAGAASLADGGTLFLDEVCEMPLALQARFMRFVQSSMVHPLGAPNPRKVSVRIVCSTNRDPLDCVRRGQFRDDLYYRLFVIPIHMPALRERGDDVIEIAQGALDCFSAEEGRRFDGLDPAVIRLFRSHPWPGNVRQVLNVIRNVVIRNEGGTVTLDMLPVELFRQGDTLPGAAGPLTQAEPDFESLAGLTMAEIERRVIEAAIARHGGSVPRAARALDLSPSTLYRKLEAWADGPATD</sequence>
<evidence type="ECO:0000256" key="9">
    <source>
        <dbReference type="ARBA" id="ARBA00023159"/>
    </source>
</evidence>
<dbReference type="Gene3D" id="1.10.8.60">
    <property type="match status" value="1"/>
</dbReference>
<dbReference type="PROSITE" id="PS00676">
    <property type="entry name" value="SIGMA54_INTERACT_2"/>
    <property type="match status" value="1"/>
</dbReference>
<dbReference type="GO" id="GO:0043565">
    <property type="term" value="F:sequence-specific DNA binding"/>
    <property type="evidence" value="ECO:0007669"/>
    <property type="project" value="InterPro"/>
</dbReference>
<dbReference type="GO" id="GO:0000160">
    <property type="term" value="P:phosphorelay signal transduction system"/>
    <property type="evidence" value="ECO:0007669"/>
    <property type="project" value="UniProtKB-KW"/>
</dbReference>
<dbReference type="Pfam" id="PF00158">
    <property type="entry name" value="Sigma54_activat"/>
    <property type="match status" value="1"/>
</dbReference>
<dbReference type="InterPro" id="IPR002078">
    <property type="entry name" value="Sigma_54_int"/>
</dbReference>
<evidence type="ECO:0000256" key="6">
    <source>
        <dbReference type="ARBA" id="ARBA00023012"/>
    </source>
</evidence>
<dbReference type="InterPro" id="IPR027417">
    <property type="entry name" value="P-loop_NTPase"/>
</dbReference>
<dbReference type="Gene3D" id="3.40.50.300">
    <property type="entry name" value="P-loop containing nucleotide triphosphate hydrolases"/>
    <property type="match status" value="1"/>
</dbReference>
<dbReference type="SUPFAM" id="SSF46689">
    <property type="entry name" value="Homeodomain-like"/>
    <property type="match status" value="1"/>
</dbReference>
<keyword evidence="6" id="KW-0902">Two-component regulatory system</keyword>
<evidence type="ECO:0000256" key="1">
    <source>
        <dbReference type="ARBA" id="ARBA00002167"/>
    </source>
</evidence>
<dbReference type="PANTHER" id="PTHR32071:SF117">
    <property type="entry name" value="PTS-DEPENDENT DIHYDROXYACETONE KINASE OPERON REGULATORY PROTEIN-RELATED"/>
    <property type="match status" value="1"/>
</dbReference>
<dbReference type="PROSITE" id="PS50110">
    <property type="entry name" value="RESPONSE_REGULATORY"/>
    <property type="match status" value="1"/>
</dbReference>
<dbReference type="PANTHER" id="PTHR32071">
    <property type="entry name" value="TRANSCRIPTIONAL REGULATORY PROTEIN"/>
    <property type="match status" value="1"/>
</dbReference>
<evidence type="ECO:0000256" key="11">
    <source>
        <dbReference type="PROSITE-ProRule" id="PRU00169"/>
    </source>
</evidence>
<dbReference type="InterPro" id="IPR003593">
    <property type="entry name" value="AAA+_ATPase"/>
</dbReference>
<feature type="region of interest" description="Disordered" evidence="12">
    <location>
        <begin position="127"/>
        <end position="146"/>
    </location>
</feature>
<proteinExistence type="predicted"/>
<dbReference type="EMBL" id="SSND01000005">
    <property type="protein sequence ID" value="THD81478.1"/>
    <property type="molecule type" value="Genomic_DNA"/>
</dbReference>
<evidence type="ECO:0000256" key="4">
    <source>
        <dbReference type="ARBA" id="ARBA00022741"/>
    </source>
</evidence>
<evidence type="ECO:0000259" key="14">
    <source>
        <dbReference type="PROSITE" id="PS50110"/>
    </source>
</evidence>
<keyword evidence="10" id="KW-0804">Transcription</keyword>
<dbReference type="InterPro" id="IPR001789">
    <property type="entry name" value="Sig_transdc_resp-reg_receiver"/>
</dbReference>
<name>A0A4S3MJN1_9RHOB</name>
<keyword evidence="4" id="KW-0547">Nucleotide-binding</keyword>
<keyword evidence="16" id="KW-1185">Reference proteome</keyword>
<evidence type="ECO:0000256" key="8">
    <source>
        <dbReference type="ARBA" id="ARBA00023125"/>
    </source>
</evidence>
<dbReference type="SUPFAM" id="SSF52540">
    <property type="entry name" value="P-loop containing nucleoside triphosphate hydrolases"/>
    <property type="match status" value="1"/>
</dbReference>
<feature type="domain" description="Response regulatory" evidence="14">
    <location>
        <begin position="10"/>
        <end position="124"/>
    </location>
</feature>
<comment type="function">
    <text evidence="1">Required for activation of most nif operons, which are directly involved in nitrogen fixation.</text>
</comment>
<evidence type="ECO:0000259" key="13">
    <source>
        <dbReference type="PROSITE" id="PS50045"/>
    </source>
</evidence>
<dbReference type="InterPro" id="IPR009057">
    <property type="entry name" value="Homeodomain-like_sf"/>
</dbReference>
<gene>
    <name evidence="15" type="ORF">E7811_16305</name>
</gene>
<dbReference type="FunFam" id="3.40.50.300:FF:000006">
    <property type="entry name" value="DNA-binding transcriptional regulator NtrC"/>
    <property type="match status" value="1"/>
</dbReference>
<dbReference type="InterPro" id="IPR002197">
    <property type="entry name" value="HTH_Fis"/>
</dbReference>
<dbReference type="CDD" id="cd00009">
    <property type="entry name" value="AAA"/>
    <property type="match status" value="1"/>
</dbReference>
<dbReference type="InterPro" id="IPR025943">
    <property type="entry name" value="Sigma_54_int_dom_ATP-bd_2"/>
</dbReference>
<dbReference type="AlphaFoldDB" id="A0A4S3MJN1"/>
<evidence type="ECO:0000256" key="5">
    <source>
        <dbReference type="ARBA" id="ARBA00022840"/>
    </source>
</evidence>
<dbReference type="Pfam" id="PF25601">
    <property type="entry name" value="AAA_lid_14"/>
    <property type="match status" value="1"/>
</dbReference>
<dbReference type="Gene3D" id="1.10.10.60">
    <property type="entry name" value="Homeodomain-like"/>
    <property type="match status" value="1"/>
</dbReference>
<dbReference type="RefSeq" id="WP_136395736.1">
    <property type="nucleotide sequence ID" value="NZ_SSND01000005.1"/>
</dbReference>
<dbReference type="SMART" id="SM00382">
    <property type="entry name" value="AAA"/>
    <property type="match status" value="1"/>
</dbReference>
<dbReference type="GO" id="GO:0005524">
    <property type="term" value="F:ATP binding"/>
    <property type="evidence" value="ECO:0007669"/>
    <property type="project" value="UniProtKB-KW"/>
</dbReference>
<dbReference type="InterPro" id="IPR058031">
    <property type="entry name" value="AAA_lid_NorR"/>
</dbReference>
<dbReference type="Proteomes" id="UP000309450">
    <property type="component" value="Unassembled WGS sequence"/>
</dbReference>
<dbReference type="Pfam" id="PF00072">
    <property type="entry name" value="Response_reg"/>
    <property type="match status" value="1"/>
</dbReference>